<sequence length="177" mass="20250">MATALLPNDDFYTNTDDKSLEIFSLIWLDATVNVKDTRDTEVKLRSIINHIKKFQDIKQCQQYIEQTSQKDRLVIIVSGQLGQEIVPHIHQLRQVISIYVYCMDKKSNEQWAYKFAKIKSVVVDLNELVSQITTDHKIQKKVEEPLSINIFTTNVGAGKSTTGVNGQFVFSQILIDC</sequence>
<dbReference type="Proteomes" id="UP000663881">
    <property type="component" value="Unassembled WGS sequence"/>
</dbReference>
<dbReference type="Proteomes" id="UP000663868">
    <property type="component" value="Unassembled WGS sequence"/>
</dbReference>
<dbReference type="EMBL" id="CAJOBB010006141">
    <property type="protein sequence ID" value="CAF4152134.1"/>
    <property type="molecule type" value="Genomic_DNA"/>
</dbReference>
<organism evidence="1 3">
    <name type="scientific">Adineta steineri</name>
    <dbReference type="NCBI Taxonomy" id="433720"/>
    <lineage>
        <taxon>Eukaryota</taxon>
        <taxon>Metazoa</taxon>
        <taxon>Spiralia</taxon>
        <taxon>Gnathifera</taxon>
        <taxon>Rotifera</taxon>
        <taxon>Eurotatoria</taxon>
        <taxon>Bdelloidea</taxon>
        <taxon>Adinetida</taxon>
        <taxon>Adinetidae</taxon>
        <taxon>Adineta</taxon>
    </lineage>
</organism>
<evidence type="ECO:0000313" key="2">
    <source>
        <dbReference type="EMBL" id="CAF4152134.1"/>
    </source>
</evidence>
<accession>A0A819HH63</accession>
<gene>
    <name evidence="2" type="ORF">KXQ929_LOCUS37318</name>
    <name evidence="1" type="ORF">OKA104_LOCUS24028</name>
</gene>
<reference evidence="1" key="1">
    <citation type="submission" date="2021-02" db="EMBL/GenBank/DDBJ databases">
        <authorList>
            <person name="Nowell W R."/>
        </authorList>
    </citation>
    <scope>NUCLEOTIDE SEQUENCE</scope>
</reference>
<evidence type="ECO:0000313" key="3">
    <source>
        <dbReference type="Proteomes" id="UP000663881"/>
    </source>
</evidence>
<name>A0A819HH63_9BILA</name>
<comment type="caution">
    <text evidence="1">The sequence shown here is derived from an EMBL/GenBank/DDBJ whole genome shotgun (WGS) entry which is preliminary data.</text>
</comment>
<dbReference type="AlphaFoldDB" id="A0A819HH63"/>
<protein>
    <submittedName>
        <fullName evidence="1">Uncharacterized protein</fullName>
    </submittedName>
</protein>
<dbReference type="EMBL" id="CAJOAY010001883">
    <property type="protein sequence ID" value="CAF3898017.1"/>
    <property type="molecule type" value="Genomic_DNA"/>
</dbReference>
<feature type="non-terminal residue" evidence="1">
    <location>
        <position position="1"/>
    </location>
</feature>
<proteinExistence type="predicted"/>
<evidence type="ECO:0000313" key="1">
    <source>
        <dbReference type="EMBL" id="CAF3898017.1"/>
    </source>
</evidence>